<gene>
    <name evidence="1" type="ORF">ONB1V03_LOCUS18811</name>
</gene>
<dbReference type="AlphaFoldDB" id="A0A7R9ML23"/>
<dbReference type="OrthoDB" id="6516849at2759"/>
<dbReference type="EMBL" id="CAJPVJ010026953">
    <property type="protein sequence ID" value="CAG2179387.1"/>
    <property type="molecule type" value="Genomic_DNA"/>
</dbReference>
<evidence type="ECO:0000313" key="2">
    <source>
        <dbReference type="Proteomes" id="UP000728032"/>
    </source>
</evidence>
<proteinExistence type="predicted"/>
<sequence length="99" mass="11420">MPELTNSFLINIGVKDQKEGKRSKKCQQYGHSCLGGHGKRSQELSPGMVQHISELQRINDPLLERMANLLRIIITQRMDTLQRQPDNELQTQMDFEVTK</sequence>
<protein>
    <submittedName>
        <fullName evidence="1">Uncharacterized protein</fullName>
    </submittedName>
</protein>
<dbReference type="Proteomes" id="UP000728032">
    <property type="component" value="Unassembled WGS sequence"/>
</dbReference>
<evidence type="ECO:0000313" key="1">
    <source>
        <dbReference type="EMBL" id="CAD7662251.1"/>
    </source>
</evidence>
<keyword evidence="2" id="KW-1185">Reference proteome</keyword>
<accession>A0A7R9ML23</accession>
<reference evidence="1" key="1">
    <citation type="submission" date="2020-11" db="EMBL/GenBank/DDBJ databases">
        <authorList>
            <person name="Tran Van P."/>
        </authorList>
    </citation>
    <scope>NUCLEOTIDE SEQUENCE</scope>
</reference>
<organism evidence="1">
    <name type="scientific">Oppiella nova</name>
    <dbReference type="NCBI Taxonomy" id="334625"/>
    <lineage>
        <taxon>Eukaryota</taxon>
        <taxon>Metazoa</taxon>
        <taxon>Ecdysozoa</taxon>
        <taxon>Arthropoda</taxon>
        <taxon>Chelicerata</taxon>
        <taxon>Arachnida</taxon>
        <taxon>Acari</taxon>
        <taxon>Acariformes</taxon>
        <taxon>Sarcoptiformes</taxon>
        <taxon>Oribatida</taxon>
        <taxon>Brachypylina</taxon>
        <taxon>Oppioidea</taxon>
        <taxon>Oppiidae</taxon>
        <taxon>Oppiella</taxon>
    </lineage>
</organism>
<name>A0A7R9ML23_9ACAR</name>
<dbReference type="EMBL" id="OC941778">
    <property type="protein sequence ID" value="CAD7662251.1"/>
    <property type="molecule type" value="Genomic_DNA"/>
</dbReference>